<gene>
    <name evidence="1" type="ORF">BSAL_25365</name>
</gene>
<keyword evidence="2" id="KW-1185">Reference proteome</keyword>
<evidence type="ECO:0000313" key="2">
    <source>
        <dbReference type="Proteomes" id="UP000051952"/>
    </source>
</evidence>
<reference evidence="2" key="1">
    <citation type="submission" date="2015-09" db="EMBL/GenBank/DDBJ databases">
        <authorList>
            <consortium name="Pathogen Informatics"/>
        </authorList>
    </citation>
    <scope>NUCLEOTIDE SEQUENCE [LARGE SCALE GENOMIC DNA]</scope>
    <source>
        <strain evidence="2">Lake Konstanz</strain>
    </source>
</reference>
<accession>A0A0S4JJC2</accession>
<proteinExistence type="predicted"/>
<dbReference type="EMBL" id="CYKH01001800">
    <property type="protein sequence ID" value="CUG90174.1"/>
    <property type="molecule type" value="Genomic_DNA"/>
</dbReference>
<dbReference type="VEuPathDB" id="TriTrypDB:BSAL_25365"/>
<dbReference type="AlphaFoldDB" id="A0A0S4JJC2"/>
<protein>
    <submittedName>
        <fullName evidence="1">Uncharacterized protein</fullName>
    </submittedName>
</protein>
<evidence type="ECO:0000313" key="1">
    <source>
        <dbReference type="EMBL" id="CUG90174.1"/>
    </source>
</evidence>
<name>A0A0S4JJC2_BODSA</name>
<dbReference type="Proteomes" id="UP000051952">
    <property type="component" value="Unassembled WGS sequence"/>
</dbReference>
<organism evidence="1 2">
    <name type="scientific">Bodo saltans</name>
    <name type="common">Flagellated protozoan</name>
    <dbReference type="NCBI Taxonomy" id="75058"/>
    <lineage>
        <taxon>Eukaryota</taxon>
        <taxon>Discoba</taxon>
        <taxon>Euglenozoa</taxon>
        <taxon>Kinetoplastea</taxon>
        <taxon>Metakinetoplastina</taxon>
        <taxon>Eubodonida</taxon>
        <taxon>Bodonidae</taxon>
        <taxon>Bodo</taxon>
    </lineage>
</organism>
<sequence length="128" mass="14612">MLRCPCPSCRRPLTCVPPPFPLACYGILRHYDFFGDSFFVLSSDMIRETSFPFYQDSTLSLIKSVFSPLCLRCPLCLISLLVRSQSFIYFQYCGRGLLNLLFTWSQKDWTVRGATSCILPQAFPSGNK</sequence>